<dbReference type="PANTHER" id="PTHR43177:SF3">
    <property type="entry name" value="PROTEIN NRFC HOMOLOG"/>
    <property type="match status" value="1"/>
</dbReference>
<dbReference type="Proteomes" id="UP000253857">
    <property type="component" value="Unassembled WGS sequence"/>
</dbReference>
<dbReference type="GO" id="GO:0051539">
    <property type="term" value="F:4 iron, 4 sulfur cluster binding"/>
    <property type="evidence" value="ECO:0007669"/>
    <property type="project" value="UniProtKB-KW"/>
</dbReference>
<sequence length="210" mass="23158">MARNCLVINLDRCIGCYACEVACKMENDVALGERWNKVVQVEPFGEFPHVSTYWLPVMCQQCEESPCTHVCPTGASYRDEKTGMVLVNKEKCIGCKYCMMACPYGVRSWNKAQRVVEKCTLCNHLTAAGEKPACVKNCCGKARFYGDLDDPNSDVSKELAAAAPDAIHYLPDAGNGPLSAYILSPKFGEWRADDLTQTTNLYVTTEGSVD</sequence>
<dbReference type="PROSITE" id="PS51379">
    <property type="entry name" value="4FE4S_FER_2"/>
    <property type="match status" value="2"/>
</dbReference>
<keyword evidence="1" id="KW-0004">4Fe-4S</keyword>
<keyword evidence="2" id="KW-0479">Metal-binding</keyword>
<evidence type="ECO:0000313" key="7">
    <source>
        <dbReference type="Proteomes" id="UP000253857"/>
    </source>
</evidence>
<feature type="domain" description="4Fe-4S ferredoxin-type" evidence="5">
    <location>
        <begin position="83"/>
        <end position="112"/>
    </location>
</feature>
<dbReference type="GO" id="GO:0046872">
    <property type="term" value="F:metal ion binding"/>
    <property type="evidence" value="ECO:0007669"/>
    <property type="project" value="UniProtKB-KW"/>
</dbReference>
<dbReference type="InterPro" id="IPR050954">
    <property type="entry name" value="ET_IronSulfur_Cluster-Binding"/>
</dbReference>
<dbReference type="Gene3D" id="3.30.70.20">
    <property type="match status" value="2"/>
</dbReference>
<dbReference type="InterPro" id="IPR017900">
    <property type="entry name" value="4Fe4S_Fe_S_CS"/>
</dbReference>
<evidence type="ECO:0000313" key="6">
    <source>
        <dbReference type="EMBL" id="RDB84336.1"/>
    </source>
</evidence>
<keyword evidence="4" id="KW-0411">Iron-sulfur</keyword>
<evidence type="ECO:0000259" key="5">
    <source>
        <dbReference type="PROSITE" id="PS51379"/>
    </source>
</evidence>
<evidence type="ECO:0000256" key="4">
    <source>
        <dbReference type="ARBA" id="ARBA00023014"/>
    </source>
</evidence>
<name>A0A369N5W5_EGGLN</name>
<dbReference type="InterPro" id="IPR017896">
    <property type="entry name" value="4Fe4S_Fe-S-bd"/>
</dbReference>
<proteinExistence type="predicted"/>
<keyword evidence="3" id="KW-0408">Iron</keyword>
<dbReference type="PROSITE" id="PS00198">
    <property type="entry name" value="4FE4S_FER_1"/>
    <property type="match status" value="1"/>
</dbReference>
<organism evidence="6 7">
    <name type="scientific">Eggerthella lenta</name>
    <name type="common">Eubacterium lentum</name>
    <dbReference type="NCBI Taxonomy" id="84112"/>
    <lineage>
        <taxon>Bacteria</taxon>
        <taxon>Bacillati</taxon>
        <taxon>Actinomycetota</taxon>
        <taxon>Coriobacteriia</taxon>
        <taxon>Eggerthellales</taxon>
        <taxon>Eggerthellaceae</taxon>
        <taxon>Eggerthella</taxon>
    </lineage>
</organism>
<dbReference type="EMBL" id="PPTY01000017">
    <property type="protein sequence ID" value="RDB84336.1"/>
    <property type="molecule type" value="Genomic_DNA"/>
</dbReference>
<accession>A0A369N5W5</accession>
<gene>
    <name evidence="6" type="ORF">C1871_09955</name>
</gene>
<evidence type="ECO:0000256" key="2">
    <source>
        <dbReference type="ARBA" id="ARBA00022723"/>
    </source>
</evidence>
<dbReference type="SUPFAM" id="SSF54862">
    <property type="entry name" value="4Fe-4S ferredoxins"/>
    <property type="match status" value="1"/>
</dbReference>
<dbReference type="RefSeq" id="WP_035584107.1">
    <property type="nucleotide sequence ID" value="NZ_AP031442.1"/>
</dbReference>
<dbReference type="CDD" id="cd10551">
    <property type="entry name" value="PsrB"/>
    <property type="match status" value="1"/>
</dbReference>
<dbReference type="PANTHER" id="PTHR43177">
    <property type="entry name" value="PROTEIN NRFC"/>
    <property type="match status" value="1"/>
</dbReference>
<feature type="domain" description="4Fe-4S ferredoxin-type" evidence="5">
    <location>
        <begin position="4"/>
        <end position="34"/>
    </location>
</feature>
<dbReference type="Pfam" id="PF13247">
    <property type="entry name" value="Fer4_11"/>
    <property type="match status" value="1"/>
</dbReference>
<dbReference type="AlphaFoldDB" id="A0A369N5W5"/>
<comment type="caution">
    <text evidence="6">The sequence shown here is derived from an EMBL/GenBank/DDBJ whole genome shotgun (WGS) entry which is preliminary data.</text>
</comment>
<evidence type="ECO:0000256" key="1">
    <source>
        <dbReference type="ARBA" id="ARBA00022485"/>
    </source>
</evidence>
<dbReference type="Pfam" id="PF00037">
    <property type="entry name" value="Fer4"/>
    <property type="match status" value="1"/>
</dbReference>
<evidence type="ECO:0000256" key="3">
    <source>
        <dbReference type="ARBA" id="ARBA00023004"/>
    </source>
</evidence>
<protein>
    <submittedName>
        <fullName evidence="6">4Fe-4S ferredoxin</fullName>
    </submittedName>
</protein>
<reference evidence="6 7" key="1">
    <citation type="journal article" date="2018" name="Elife">
        <title>Discovery and characterization of a prevalent human gut bacterial enzyme sufficient for the inactivation of a family of plant toxins.</title>
        <authorList>
            <person name="Koppel N."/>
            <person name="Bisanz J.E."/>
            <person name="Pandelia M.E."/>
            <person name="Turnbaugh P.J."/>
            <person name="Balskus E.P."/>
        </authorList>
    </citation>
    <scope>NUCLEOTIDE SEQUENCE [LARGE SCALE GENOMIC DNA]</scope>
    <source>
        <strain evidence="6 7">FAA1-1-60AUCSF</strain>
    </source>
</reference>